<comment type="caution">
    <text evidence="2">The sequence shown here is derived from an EMBL/GenBank/DDBJ whole genome shotgun (WGS) entry which is preliminary data.</text>
</comment>
<organism evidence="2 3">
    <name type="scientific">Leptospira inadai serovar Lyme</name>
    <dbReference type="NCBI Taxonomy" id="293084"/>
    <lineage>
        <taxon>Bacteria</taxon>
        <taxon>Pseudomonadati</taxon>
        <taxon>Spirochaetota</taxon>
        <taxon>Spirochaetia</taxon>
        <taxon>Leptospirales</taxon>
        <taxon>Leptospiraceae</taxon>
        <taxon>Leptospira</taxon>
    </lineage>
</organism>
<dbReference type="RefSeq" id="WP_020987682.1">
    <property type="nucleotide sequence ID" value="NZ_MCRM02000012.1"/>
</dbReference>
<evidence type="ECO:0000313" key="2">
    <source>
        <dbReference type="EMBL" id="PNV74653.1"/>
    </source>
</evidence>
<reference evidence="2" key="1">
    <citation type="submission" date="2018-01" db="EMBL/GenBank/DDBJ databases">
        <title>Genomic characterization of Leptospira inadai serogroup Lyme isolated from captured rat in Brazil and comparative analysis with human reference strain.</title>
        <authorList>
            <person name="Moreno L.Z."/>
            <person name="Loureiro A.P."/>
            <person name="Miraglia F."/>
            <person name="Kremer F.S."/>
            <person name="Eslabao M.R."/>
            <person name="Dellagostin O.A."/>
            <person name="Lilenbaum W."/>
            <person name="Moreno A.M."/>
        </authorList>
    </citation>
    <scope>NUCLEOTIDE SEQUENCE [LARGE SCALE GENOMIC DNA]</scope>
    <source>
        <strain evidence="2">M34/99</strain>
    </source>
</reference>
<name>A0ABX4YHC4_9LEPT</name>
<evidence type="ECO:0008006" key="4">
    <source>
        <dbReference type="Google" id="ProtNLM"/>
    </source>
</evidence>
<keyword evidence="1" id="KW-0732">Signal</keyword>
<feature type="chain" id="PRO_5045697601" description="Integral membrane protein, PF10048 family" evidence="1">
    <location>
        <begin position="25"/>
        <end position="85"/>
    </location>
</feature>
<sequence length="85" mass="8610">MNDLAKHLLIGAALTGLLTTGAIAEDKSGSDDSKGECHGINSCKGTGDCGGKGHSCAGKNSCKGHGWLSLSKKDCDAKKGTFKKS</sequence>
<gene>
    <name evidence="2" type="ORF">BES34_012575</name>
</gene>
<dbReference type="EMBL" id="MCRM02000012">
    <property type="protein sequence ID" value="PNV74653.1"/>
    <property type="molecule type" value="Genomic_DNA"/>
</dbReference>
<evidence type="ECO:0000313" key="3">
    <source>
        <dbReference type="Proteomes" id="UP000094669"/>
    </source>
</evidence>
<accession>A0ABX4YHC4</accession>
<proteinExistence type="predicted"/>
<evidence type="ECO:0000256" key="1">
    <source>
        <dbReference type="SAM" id="SignalP"/>
    </source>
</evidence>
<keyword evidence="3" id="KW-1185">Reference proteome</keyword>
<feature type="signal peptide" evidence="1">
    <location>
        <begin position="1"/>
        <end position="24"/>
    </location>
</feature>
<protein>
    <recommendedName>
        <fullName evidence="4">Integral membrane protein, PF10048 family</fullName>
    </recommendedName>
</protein>
<dbReference type="Proteomes" id="UP000094669">
    <property type="component" value="Unassembled WGS sequence"/>
</dbReference>